<name>A0AAV4VVB0_CAEEX</name>
<reference evidence="1 2" key="1">
    <citation type="submission" date="2021-06" db="EMBL/GenBank/DDBJ databases">
        <title>Caerostris extrusa draft genome.</title>
        <authorList>
            <person name="Kono N."/>
            <person name="Arakawa K."/>
        </authorList>
    </citation>
    <scope>NUCLEOTIDE SEQUENCE [LARGE SCALE GENOMIC DNA]</scope>
</reference>
<dbReference type="Proteomes" id="UP001054945">
    <property type="component" value="Unassembled WGS sequence"/>
</dbReference>
<proteinExistence type="predicted"/>
<comment type="caution">
    <text evidence="1">The sequence shown here is derived from an EMBL/GenBank/DDBJ whole genome shotgun (WGS) entry which is preliminary data.</text>
</comment>
<dbReference type="EMBL" id="BPLR01015183">
    <property type="protein sequence ID" value="GIY74216.1"/>
    <property type="molecule type" value="Genomic_DNA"/>
</dbReference>
<accession>A0AAV4VVB0</accession>
<evidence type="ECO:0000313" key="2">
    <source>
        <dbReference type="Proteomes" id="UP001054945"/>
    </source>
</evidence>
<protein>
    <submittedName>
        <fullName evidence="1">Uncharacterized protein</fullName>
    </submittedName>
</protein>
<organism evidence="1 2">
    <name type="scientific">Caerostris extrusa</name>
    <name type="common">Bark spider</name>
    <name type="synonym">Caerostris bankana</name>
    <dbReference type="NCBI Taxonomy" id="172846"/>
    <lineage>
        <taxon>Eukaryota</taxon>
        <taxon>Metazoa</taxon>
        <taxon>Ecdysozoa</taxon>
        <taxon>Arthropoda</taxon>
        <taxon>Chelicerata</taxon>
        <taxon>Arachnida</taxon>
        <taxon>Araneae</taxon>
        <taxon>Araneomorphae</taxon>
        <taxon>Entelegynae</taxon>
        <taxon>Araneoidea</taxon>
        <taxon>Araneidae</taxon>
        <taxon>Caerostris</taxon>
    </lineage>
</organism>
<evidence type="ECO:0000313" key="1">
    <source>
        <dbReference type="EMBL" id="GIY74216.1"/>
    </source>
</evidence>
<dbReference type="AlphaFoldDB" id="A0AAV4VVB0"/>
<keyword evidence="2" id="KW-1185">Reference proteome</keyword>
<gene>
    <name evidence="1" type="ORF">CEXT_804851</name>
</gene>
<sequence length="107" mass="12034">MLSVVVAVRRLIDVMRTLEGQVALKLGDRIMSPYYFNGNIVHQPCYCFYSTIQQKAIRFGCEAVNGPIILCLQKQKIGLTLGLRLGERFSTNIMSPLIILCTILETL</sequence>